<organism evidence="1 2">
    <name type="scientific">Corynebacterium glyciniphilum AJ 3170</name>
    <dbReference type="NCBI Taxonomy" id="1404245"/>
    <lineage>
        <taxon>Bacteria</taxon>
        <taxon>Bacillati</taxon>
        <taxon>Actinomycetota</taxon>
        <taxon>Actinomycetes</taxon>
        <taxon>Mycobacteriales</taxon>
        <taxon>Corynebacteriaceae</taxon>
        <taxon>Corynebacterium</taxon>
    </lineage>
</organism>
<keyword evidence="2" id="KW-1185">Reference proteome</keyword>
<gene>
    <name evidence="1" type="ORF">CGLY_04345</name>
</gene>
<dbReference type="KEGG" id="cgy:CGLY_04345"/>
<evidence type="ECO:0000313" key="1">
    <source>
        <dbReference type="EMBL" id="AHW63317.1"/>
    </source>
</evidence>
<proteinExistence type="predicted"/>
<dbReference type="OrthoDB" id="4409939at2"/>
<evidence type="ECO:0000313" key="2">
    <source>
        <dbReference type="Proteomes" id="UP000023703"/>
    </source>
</evidence>
<sequence length="113" mass="11572">MAIVNASPNGSAAVLAADTDVLSTVATRIGTLADRLSSTGPSQPTVLLAGVPQAARLAAVLQQARERQVGLLADFVSFYRAGVTSLTSVADGLDEAEDEAATSFRTLRTGRLA</sequence>
<dbReference type="RefSeq" id="WP_052539656.1">
    <property type="nucleotide sequence ID" value="NZ_CP006842.1"/>
</dbReference>
<dbReference type="EMBL" id="CP006842">
    <property type="protein sequence ID" value="AHW63317.1"/>
    <property type="molecule type" value="Genomic_DNA"/>
</dbReference>
<dbReference type="HOGENOM" id="CLU_2129258_0_0_11"/>
<protein>
    <submittedName>
        <fullName evidence="1">Uncharacterized protein</fullName>
    </submittedName>
</protein>
<dbReference type="AlphaFoldDB" id="X5DRQ6"/>
<dbReference type="Proteomes" id="UP000023703">
    <property type="component" value="Chromosome"/>
</dbReference>
<name>X5DRQ6_9CORY</name>
<reference evidence="1 2" key="1">
    <citation type="journal article" date="2015" name="Int. J. Syst. Evol. Microbiol.">
        <title>Revisiting Corynebacterium glyciniphilum (ex Kubota et al., 1972) sp. nov., nom. rev., isolated from putrefied banana.</title>
        <authorList>
            <person name="Al-Dilaimi A."/>
            <person name="Bednarz H."/>
            <person name="Lomker A."/>
            <person name="Niehaus K."/>
            <person name="Kalinowski J."/>
            <person name="Ruckert C."/>
        </authorList>
    </citation>
    <scope>NUCLEOTIDE SEQUENCE [LARGE SCALE GENOMIC DNA]</scope>
    <source>
        <strain evidence="1">AJ 3170</strain>
    </source>
</reference>
<dbReference type="STRING" id="1404245.CGLY_04345"/>
<accession>X5DRQ6</accession>